<dbReference type="GeneID" id="96624706"/>
<dbReference type="EMBL" id="CP061539">
    <property type="protein sequence ID" value="QNV37650.1"/>
    <property type="molecule type" value="Genomic_DNA"/>
</dbReference>
<dbReference type="RefSeq" id="WP_190724495.1">
    <property type="nucleotide sequence ID" value="NZ_CP061539.1"/>
</dbReference>
<dbReference type="PANTHER" id="PTHR43540">
    <property type="entry name" value="PEROXYUREIDOACRYLATE/UREIDOACRYLATE AMIDOHYDROLASE-RELATED"/>
    <property type="match status" value="1"/>
</dbReference>
<proteinExistence type="predicted"/>
<dbReference type="PANTHER" id="PTHR43540:SF7">
    <property type="entry name" value="ISOCHORISMATASE FAMILY PROTEIN YECD"/>
    <property type="match status" value="1"/>
</dbReference>
<dbReference type="Pfam" id="PF00857">
    <property type="entry name" value="Isochorismatase"/>
    <property type="match status" value="1"/>
</dbReference>
<evidence type="ECO:0000313" key="4">
    <source>
        <dbReference type="Proteomes" id="UP000516404"/>
    </source>
</evidence>
<protein>
    <submittedName>
        <fullName evidence="3">Cysteine hydrolase</fullName>
    </submittedName>
</protein>
<reference evidence="3 4" key="1">
    <citation type="submission" date="2020-09" db="EMBL/GenBank/DDBJ databases">
        <title>Investigation of environmental microbes.</title>
        <authorList>
            <person name="Ou Y."/>
            <person name="Kang Q."/>
        </authorList>
    </citation>
    <scope>NUCLEOTIDE SEQUENCE [LARGE SCALE GENOMIC DNA]</scope>
    <source>
        <strain evidence="3 4">KJZ-14</strain>
    </source>
</reference>
<dbReference type="SUPFAM" id="SSF52499">
    <property type="entry name" value="Isochorismatase-like hydrolases"/>
    <property type="match status" value="1"/>
</dbReference>
<evidence type="ECO:0000256" key="1">
    <source>
        <dbReference type="ARBA" id="ARBA00022801"/>
    </source>
</evidence>
<evidence type="ECO:0000313" key="3">
    <source>
        <dbReference type="EMBL" id="QNV37650.1"/>
    </source>
</evidence>
<name>A0A7H2BDA4_9MICC</name>
<dbReference type="KEGG" id="rter:IDM49_10695"/>
<dbReference type="InterPro" id="IPR000868">
    <property type="entry name" value="Isochorismatase-like_dom"/>
</dbReference>
<dbReference type="Proteomes" id="UP000516404">
    <property type="component" value="Chromosome"/>
</dbReference>
<keyword evidence="1 3" id="KW-0378">Hydrolase</keyword>
<evidence type="ECO:0000259" key="2">
    <source>
        <dbReference type="Pfam" id="PF00857"/>
    </source>
</evidence>
<dbReference type="AlphaFoldDB" id="A0A7H2BDA4"/>
<organism evidence="3 4">
    <name type="scientific">Rothia terrae</name>
    <dbReference type="NCBI Taxonomy" id="396015"/>
    <lineage>
        <taxon>Bacteria</taxon>
        <taxon>Bacillati</taxon>
        <taxon>Actinomycetota</taxon>
        <taxon>Actinomycetes</taxon>
        <taxon>Micrococcales</taxon>
        <taxon>Micrococcaceae</taxon>
        <taxon>Rothia</taxon>
    </lineage>
</organism>
<dbReference type="InterPro" id="IPR036380">
    <property type="entry name" value="Isochorismatase-like_sf"/>
</dbReference>
<gene>
    <name evidence="3" type="ORF">IDM49_10695</name>
</gene>
<dbReference type="Gene3D" id="3.40.50.850">
    <property type="entry name" value="Isochorismatase-like"/>
    <property type="match status" value="1"/>
</dbReference>
<keyword evidence="4" id="KW-1185">Reference proteome</keyword>
<dbReference type="GO" id="GO:0016787">
    <property type="term" value="F:hydrolase activity"/>
    <property type="evidence" value="ECO:0007669"/>
    <property type="project" value="UniProtKB-KW"/>
</dbReference>
<sequence length="184" mass="19795">MTLTAIDASSALIAVDLQQGILNFADPAEREKIVKNTARLADEFHARNLPVIWVRALGMPAGRKEMGPPADDHDESWNAPDENLPIDESRDLVVFKRALSCFTVPETTEYLKKHGSTQVVITGLAAGVGVESTARSAFDAGYNVTVVSDAVTDGMPERLESALKISMPSFAEIGTTQNVLDLLA</sequence>
<feature type="domain" description="Isochorismatase-like" evidence="2">
    <location>
        <begin position="10"/>
        <end position="177"/>
    </location>
</feature>
<dbReference type="CDD" id="cd00431">
    <property type="entry name" value="cysteine_hydrolases"/>
    <property type="match status" value="1"/>
</dbReference>
<dbReference type="InterPro" id="IPR050272">
    <property type="entry name" value="Isochorismatase-like_hydrls"/>
</dbReference>
<accession>A0A7H2BDA4</accession>